<dbReference type="Gene3D" id="2.130.10.10">
    <property type="entry name" value="YVTN repeat-like/Quinoprotein amine dehydrogenase"/>
    <property type="match status" value="1"/>
</dbReference>
<dbReference type="RefSeq" id="WP_111650981.1">
    <property type="nucleotide sequence ID" value="NZ_JACHWI010000004.1"/>
</dbReference>
<dbReference type="AlphaFoldDB" id="A0A327ZH37"/>
<name>A0A327ZH37_9ACTN</name>
<gene>
    <name evidence="2" type="ORF">B0I29_110187</name>
</gene>
<proteinExistence type="predicted"/>
<organism evidence="2 3">
    <name type="scientific">Actinoplanes lutulentus</name>
    <dbReference type="NCBI Taxonomy" id="1287878"/>
    <lineage>
        <taxon>Bacteria</taxon>
        <taxon>Bacillati</taxon>
        <taxon>Actinomycetota</taxon>
        <taxon>Actinomycetes</taxon>
        <taxon>Micromonosporales</taxon>
        <taxon>Micromonosporaceae</taxon>
        <taxon>Actinoplanes</taxon>
    </lineage>
</organism>
<evidence type="ECO:0000313" key="2">
    <source>
        <dbReference type="EMBL" id="RAK35431.1"/>
    </source>
</evidence>
<sequence length="345" mass="37160">MIDDLLRATVRDLADESGTPHGLAARALADGHRIRRNRRTATVAAALAAVLAVTVPIVIARTPADETRPLPAATVTVAPAPAFKQTEVFTGPGGVPLLSIEDRTKTFVLNPKTGGYRELPAGVVWIEPSPDGRRAVVGRENSEKVEILDLRTGESWRTAVTRTSNVSWSGDGSRVLVSHETGYSIIEPARRRSTDRTIEPGQLACLEFCEFTWFAGDTRIALPQVSKLGEQESRVSGVATFEANSGTVIEQLPIKALPIDQFSASPDGRLLLTRQNQSPEQISMIEIASQREIAHFSVAWSQFLADGTVLAQNGGILTRYAATGAVLEKVALPPELTGRHLTFGL</sequence>
<dbReference type="OrthoDB" id="3516511at2"/>
<evidence type="ECO:0008006" key="4">
    <source>
        <dbReference type="Google" id="ProtNLM"/>
    </source>
</evidence>
<protein>
    <recommendedName>
        <fullName evidence="4">WD40 repeat protein</fullName>
    </recommendedName>
</protein>
<dbReference type="SUPFAM" id="SSF50969">
    <property type="entry name" value="YVTN repeat-like/Quinoprotein amine dehydrogenase"/>
    <property type="match status" value="1"/>
</dbReference>
<keyword evidence="1" id="KW-1133">Transmembrane helix</keyword>
<evidence type="ECO:0000256" key="1">
    <source>
        <dbReference type="SAM" id="Phobius"/>
    </source>
</evidence>
<comment type="caution">
    <text evidence="2">The sequence shown here is derived from an EMBL/GenBank/DDBJ whole genome shotgun (WGS) entry which is preliminary data.</text>
</comment>
<feature type="transmembrane region" description="Helical" evidence="1">
    <location>
        <begin position="41"/>
        <end position="59"/>
    </location>
</feature>
<accession>A0A327ZH37</accession>
<reference evidence="2 3" key="1">
    <citation type="submission" date="2018-06" db="EMBL/GenBank/DDBJ databases">
        <title>Genomic Encyclopedia of Type Strains, Phase III (KMG-III): the genomes of soil and plant-associated and newly described type strains.</title>
        <authorList>
            <person name="Whitman W."/>
        </authorList>
    </citation>
    <scope>NUCLEOTIDE SEQUENCE [LARGE SCALE GENOMIC DNA]</scope>
    <source>
        <strain evidence="2 3">CGMCC 4.7090</strain>
    </source>
</reference>
<dbReference type="InterPro" id="IPR015943">
    <property type="entry name" value="WD40/YVTN_repeat-like_dom_sf"/>
</dbReference>
<keyword evidence="3" id="KW-1185">Reference proteome</keyword>
<keyword evidence="1" id="KW-0472">Membrane</keyword>
<dbReference type="EMBL" id="QLMJ01000010">
    <property type="protein sequence ID" value="RAK35431.1"/>
    <property type="molecule type" value="Genomic_DNA"/>
</dbReference>
<dbReference type="InterPro" id="IPR011044">
    <property type="entry name" value="Quino_amine_DH_bsu"/>
</dbReference>
<dbReference type="Proteomes" id="UP000249341">
    <property type="component" value="Unassembled WGS sequence"/>
</dbReference>
<keyword evidence="1" id="KW-0812">Transmembrane</keyword>
<evidence type="ECO:0000313" key="3">
    <source>
        <dbReference type="Proteomes" id="UP000249341"/>
    </source>
</evidence>